<dbReference type="Proteomes" id="UP000017836">
    <property type="component" value="Unassembled WGS sequence"/>
</dbReference>
<dbReference type="GO" id="GO:0005179">
    <property type="term" value="F:hormone activity"/>
    <property type="evidence" value="ECO:0000318"/>
    <property type="project" value="GO_Central"/>
</dbReference>
<keyword evidence="3" id="KW-1185">Reference proteome</keyword>
<feature type="region of interest" description="Disordered" evidence="1">
    <location>
        <begin position="39"/>
        <end position="66"/>
    </location>
</feature>
<evidence type="ECO:0000256" key="1">
    <source>
        <dbReference type="SAM" id="MobiDB-lite"/>
    </source>
</evidence>
<dbReference type="GO" id="GO:2000280">
    <property type="term" value="P:regulation of root development"/>
    <property type="evidence" value="ECO:0000318"/>
    <property type="project" value="GO_Central"/>
</dbReference>
<evidence type="ECO:0000313" key="2">
    <source>
        <dbReference type="EMBL" id="ERN07579.1"/>
    </source>
</evidence>
<dbReference type="AlphaFoldDB" id="W1PIN1"/>
<name>W1PIN1_AMBTC</name>
<reference evidence="3" key="1">
    <citation type="journal article" date="2013" name="Science">
        <title>The Amborella genome and the evolution of flowering plants.</title>
        <authorList>
            <consortium name="Amborella Genome Project"/>
        </authorList>
    </citation>
    <scope>NUCLEOTIDE SEQUENCE [LARGE SCALE GENOMIC DNA]</scope>
</reference>
<protein>
    <submittedName>
        <fullName evidence="2">Uncharacterized protein</fullName>
    </submittedName>
</protein>
<dbReference type="GO" id="GO:0005576">
    <property type="term" value="C:extracellular region"/>
    <property type="evidence" value="ECO:0000318"/>
    <property type="project" value="GO_Central"/>
</dbReference>
<feature type="region of interest" description="Disordered" evidence="1">
    <location>
        <begin position="1"/>
        <end position="22"/>
    </location>
</feature>
<evidence type="ECO:0000313" key="3">
    <source>
        <dbReference type="Proteomes" id="UP000017836"/>
    </source>
</evidence>
<sequence>MLLTKGRPLQEKDCSTSITIQSKENIVRPQRLDREEVEYNKGIDDAVQKNTDPGRSPGVGHNNKQG</sequence>
<dbReference type="GO" id="GO:1901371">
    <property type="term" value="P:regulation of leaf morphogenesis"/>
    <property type="evidence" value="ECO:0000318"/>
    <property type="project" value="GO_Central"/>
</dbReference>
<dbReference type="GO" id="GO:1902025">
    <property type="term" value="P:nitrate import"/>
    <property type="evidence" value="ECO:0000318"/>
    <property type="project" value="GO_Central"/>
</dbReference>
<dbReference type="HOGENOM" id="CLU_2834573_0_0_1"/>
<gene>
    <name evidence="2" type="ORF">AMTR_s00157p00034610</name>
</gene>
<organism evidence="2 3">
    <name type="scientific">Amborella trichopoda</name>
    <dbReference type="NCBI Taxonomy" id="13333"/>
    <lineage>
        <taxon>Eukaryota</taxon>
        <taxon>Viridiplantae</taxon>
        <taxon>Streptophyta</taxon>
        <taxon>Embryophyta</taxon>
        <taxon>Tracheophyta</taxon>
        <taxon>Spermatophyta</taxon>
        <taxon>Magnoliopsida</taxon>
        <taxon>Amborellales</taxon>
        <taxon>Amborellaceae</taxon>
        <taxon>Amborella</taxon>
    </lineage>
</organism>
<dbReference type="EMBL" id="KI393724">
    <property type="protein sequence ID" value="ERN07579.1"/>
    <property type="molecule type" value="Genomic_DNA"/>
</dbReference>
<accession>W1PIN1</accession>
<proteinExistence type="predicted"/>
<dbReference type="Gramene" id="ERN07579">
    <property type="protein sequence ID" value="ERN07579"/>
    <property type="gene ID" value="AMTR_s00157p00034610"/>
</dbReference>